<name>A0AAD6FDQ1_9TELE</name>
<evidence type="ECO:0000313" key="2">
    <source>
        <dbReference type="EMBL" id="KAJ4930073.1"/>
    </source>
</evidence>
<gene>
    <name evidence="2" type="ORF">JOQ06_019087</name>
</gene>
<dbReference type="EMBL" id="JAPTMU010000016">
    <property type="protein sequence ID" value="KAJ4930073.1"/>
    <property type="molecule type" value="Genomic_DNA"/>
</dbReference>
<keyword evidence="3" id="KW-1185">Reference proteome</keyword>
<keyword evidence="1" id="KW-0472">Membrane</keyword>
<protein>
    <submittedName>
        <fullName evidence="2">Uncharacterized protein</fullName>
    </submittedName>
</protein>
<reference evidence="2" key="1">
    <citation type="submission" date="2022-11" db="EMBL/GenBank/DDBJ databases">
        <title>Chromosome-level genome of Pogonophryne albipinna.</title>
        <authorList>
            <person name="Jo E."/>
        </authorList>
    </citation>
    <scope>NUCLEOTIDE SEQUENCE</scope>
    <source>
        <strain evidence="2">SGF0006</strain>
        <tissue evidence="2">Muscle</tissue>
    </source>
</reference>
<proteinExistence type="predicted"/>
<accession>A0AAD6FDQ1</accession>
<comment type="caution">
    <text evidence="2">The sequence shown here is derived from an EMBL/GenBank/DDBJ whole genome shotgun (WGS) entry which is preliminary data.</text>
</comment>
<evidence type="ECO:0000256" key="1">
    <source>
        <dbReference type="SAM" id="Phobius"/>
    </source>
</evidence>
<sequence>MDTPSTCQTSAVLCSGGCALLAVSSLLAIITMFLPSGGCERRICTLAGYMQMASDSALVPAVVKAGRLDRRRQVSSVISAGSEVKSRLRIPVRARCGWQFVSGHTEGENWEIGFRRLHRVPREIIKTAARYTPHHILDY</sequence>
<keyword evidence="1" id="KW-1133">Transmembrane helix</keyword>
<keyword evidence="1" id="KW-0812">Transmembrane</keyword>
<organism evidence="2 3">
    <name type="scientific">Pogonophryne albipinna</name>
    <dbReference type="NCBI Taxonomy" id="1090488"/>
    <lineage>
        <taxon>Eukaryota</taxon>
        <taxon>Metazoa</taxon>
        <taxon>Chordata</taxon>
        <taxon>Craniata</taxon>
        <taxon>Vertebrata</taxon>
        <taxon>Euteleostomi</taxon>
        <taxon>Actinopterygii</taxon>
        <taxon>Neopterygii</taxon>
        <taxon>Teleostei</taxon>
        <taxon>Neoteleostei</taxon>
        <taxon>Acanthomorphata</taxon>
        <taxon>Eupercaria</taxon>
        <taxon>Perciformes</taxon>
        <taxon>Notothenioidei</taxon>
        <taxon>Pogonophryne</taxon>
    </lineage>
</organism>
<evidence type="ECO:0000313" key="3">
    <source>
        <dbReference type="Proteomes" id="UP001219934"/>
    </source>
</evidence>
<dbReference type="AlphaFoldDB" id="A0AAD6FDQ1"/>
<feature type="transmembrane region" description="Helical" evidence="1">
    <location>
        <begin position="12"/>
        <end position="34"/>
    </location>
</feature>
<dbReference type="Proteomes" id="UP001219934">
    <property type="component" value="Unassembled WGS sequence"/>
</dbReference>